<organism evidence="1">
    <name type="scientific">Anguilla anguilla</name>
    <name type="common">European freshwater eel</name>
    <name type="synonym">Muraena anguilla</name>
    <dbReference type="NCBI Taxonomy" id="7936"/>
    <lineage>
        <taxon>Eukaryota</taxon>
        <taxon>Metazoa</taxon>
        <taxon>Chordata</taxon>
        <taxon>Craniata</taxon>
        <taxon>Vertebrata</taxon>
        <taxon>Euteleostomi</taxon>
        <taxon>Actinopterygii</taxon>
        <taxon>Neopterygii</taxon>
        <taxon>Teleostei</taxon>
        <taxon>Anguilliformes</taxon>
        <taxon>Anguillidae</taxon>
        <taxon>Anguilla</taxon>
    </lineage>
</organism>
<evidence type="ECO:0000313" key="1">
    <source>
        <dbReference type="EMBL" id="JAH95697.1"/>
    </source>
</evidence>
<name>A0A0E9WYY1_ANGAN</name>
<proteinExistence type="predicted"/>
<dbReference type="EMBL" id="GBXM01012880">
    <property type="protein sequence ID" value="JAH95697.1"/>
    <property type="molecule type" value="Transcribed_RNA"/>
</dbReference>
<reference evidence="1" key="1">
    <citation type="submission" date="2014-11" db="EMBL/GenBank/DDBJ databases">
        <authorList>
            <person name="Amaro Gonzalez C."/>
        </authorList>
    </citation>
    <scope>NUCLEOTIDE SEQUENCE</scope>
</reference>
<accession>A0A0E9WYY1</accession>
<protein>
    <submittedName>
        <fullName evidence="1">Uncharacterized protein</fullName>
    </submittedName>
</protein>
<sequence length="88" mass="10460">MHSLWKALCKDTRTVNCEIIMRRKNITKKDQKWSSVSLFCYKYKVTFYSSSIFQKTKVNARAFYNASRAPQTTNVTLLQIQNLYYSLF</sequence>
<reference evidence="1" key="2">
    <citation type="journal article" date="2015" name="Fish Shellfish Immunol.">
        <title>Early steps in the European eel (Anguilla anguilla)-Vibrio vulnificus interaction in the gills: Role of the RtxA13 toxin.</title>
        <authorList>
            <person name="Callol A."/>
            <person name="Pajuelo D."/>
            <person name="Ebbesson L."/>
            <person name="Teles M."/>
            <person name="MacKenzie S."/>
            <person name="Amaro C."/>
        </authorList>
    </citation>
    <scope>NUCLEOTIDE SEQUENCE</scope>
</reference>
<dbReference type="AlphaFoldDB" id="A0A0E9WYY1"/>